<name>A0A7S2U1A1_9EUKA</name>
<protein>
    <recommendedName>
        <fullName evidence="6">XLF-like N-terminal domain-containing protein</fullName>
    </recommendedName>
</protein>
<gene>
    <name evidence="7" type="ORF">LSP00402_LOCUS20190</name>
</gene>
<sequence length="282" mass="30852">MAAISRDGDPRELYVKAECTSSSFSVLVTDVMSVWRCIRSGSEIEDDREKYVPRLRGDGDNSQLLKKTLELVNNTLYDPESKHNTEEDPASGKLVIRSEMKVSYFVFNWEFHFERLGSMATQRLFIKRHFVSALTTAIKEQQFMLKYSRSSLASSSVENRRAVFSTFGDTYALRSAMEDVNRSISDRQVRPSPATPADALSEPVDDDLFGDDFDAAPLGGGFDDDAKHASVSGDVAASGSAGGGASAAAAAAAVAAGDVPPPDEDVRPPPKKKRRKKKKKFV</sequence>
<dbReference type="InterPro" id="IPR038051">
    <property type="entry name" value="XRCC4-like_N_sf"/>
</dbReference>
<dbReference type="Pfam" id="PF09302">
    <property type="entry name" value="XLF"/>
    <property type="match status" value="1"/>
</dbReference>
<keyword evidence="4" id="KW-0539">Nucleus</keyword>
<evidence type="ECO:0000256" key="1">
    <source>
        <dbReference type="ARBA" id="ARBA00004123"/>
    </source>
</evidence>
<dbReference type="CDD" id="cd22285">
    <property type="entry name" value="HD_XLF_N"/>
    <property type="match status" value="1"/>
</dbReference>
<proteinExistence type="predicted"/>
<feature type="compositionally biased region" description="Low complexity" evidence="5">
    <location>
        <begin position="246"/>
        <end position="258"/>
    </location>
</feature>
<dbReference type="Gene3D" id="2.170.210.10">
    <property type="entry name" value="DNA double-strand break repair and VJ recombination XRCC4, N-terminal"/>
    <property type="match status" value="1"/>
</dbReference>
<dbReference type="AlphaFoldDB" id="A0A7S2U1A1"/>
<dbReference type="GO" id="GO:0005634">
    <property type="term" value="C:nucleus"/>
    <property type="evidence" value="ECO:0007669"/>
    <property type="project" value="UniProtKB-SubCell"/>
</dbReference>
<evidence type="ECO:0000256" key="4">
    <source>
        <dbReference type="ARBA" id="ARBA00023242"/>
    </source>
</evidence>
<comment type="subcellular location">
    <subcellularLocation>
        <location evidence="1">Nucleus</location>
    </subcellularLocation>
</comment>
<dbReference type="InterPro" id="IPR015381">
    <property type="entry name" value="XLF-like_N"/>
</dbReference>
<keyword evidence="2" id="KW-0227">DNA damage</keyword>
<evidence type="ECO:0000256" key="5">
    <source>
        <dbReference type="SAM" id="MobiDB-lite"/>
    </source>
</evidence>
<reference evidence="7" key="1">
    <citation type="submission" date="2021-01" db="EMBL/GenBank/DDBJ databases">
        <authorList>
            <person name="Corre E."/>
            <person name="Pelletier E."/>
            <person name="Niang G."/>
            <person name="Scheremetjew M."/>
            <person name="Finn R."/>
            <person name="Kale V."/>
            <person name="Holt S."/>
            <person name="Cochrane G."/>
            <person name="Meng A."/>
            <person name="Brown T."/>
            <person name="Cohen L."/>
        </authorList>
    </citation>
    <scope>NUCLEOTIDE SEQUENCE</scope>
    <source>
        <strain evidence="7">CCMP622</strain>
    </source>
</reference>
<dbReference type="EMBL" id="HBHP01032783">
    <property type="protein sequence ID" value="CAD9776186.1"/>
    <property type="molecule type" value="Transcribed_RNA"/>
</dbReference>
<evidence type="ECO:0000313" key="7">
    <source>
        <dbReference type="EMBL" id="CAD9776186.1"/>
    </source>
</evidence>
<keyword evidence="3" id="KW-0234">DNA repair</keyword>
<feature type="domain" description="XLF-like N-terminal" evidence="6">
    <location>
        <begin position="10"/>
        <end position="114"/>
    </location>
</feature>
<dbReference type="GO" id="GO:0006303">
    <property type="term" value="P:double-strand break repair via nonhomologous end joining"/>
    <property type="evidence" value="ECO:0007669"/>
    <property type="project" value="UniProtKB-ARBA"/>
</dbReference>
<feature type="compositionally biased region" description="Basic residues" evidence="5">
    <location>
        <begin position="269"/>
        <end position="282"/>
    </location>
</feature>
<feature type="region of interest" description="Disordered" evidence="5">
    <location>
        <begin position="182"/>
        <end position="205"/>
    </location>
</feature>
<evidence type="ECO:0000259" key="6">
    <source>
        <dbReference type="Pfam" id="PF09302"/>
    </source>
</evidence>
<feature type="compositionally biased region" description="Low complexity" evidence="5">
    <location>
        <begin position="229"/>
        <end position="239"/>
    </location>
</feature>
<feature type="region of interest" description="Disordered" evidence="5">
    <location>
        <begin position="220"/>
        <end position="282"/>
    </location>
</feature>
<accession>A0A7S2U1A1</accession>
<evidence type="ECO:0000256" key="2">
    <source>
        <dbReference type="ARBA" id="ARBA00022763"/>
    </source>
</evidence>
<organism evidence="7">
    <name type="scientific">Lotharella oceanica</name>
    <dbReference type="NCBI Taxonomy" id="641309"/>
    <lineage>
        <taxon>Eukaryota</taxon>
        <taxon>Sar</taxon>
        <taxon>Rhizaria</taxon>
        <taxon>Cercozoa</taxon>
        <taxon>Chlorarachniophyceae</taxon>
        <taxon>Lotharella</taxon>
    </lineage>
</organism>
<evidence type="ECO:0000256" key="3">
    <source>
        <dbReference type="ARBA" id="ARBA00023204"/>
    </source>
</evidence>